<dbReference type="InterPro" id="IPR012223">
    <property type="entry name" value="TEII"/>
</dbReference>
<name>A0A927BB38_9BACT</name>
<proteinExistence type="inferred from homology"/>
<dbReference type="Proteomes" id="UP000612233">
    <property type="component" value="Unassembled WGS sequence"/>
</dbReference>
<dbReference type="PANTHER" id="PTHR11487">
    <property type="entry name" value="THIOESTERASE"/>
    <property type="match status" value="1"/>
</dbReference>
<accession>A0A927BB38</accession>
<dbReference type="InterPro" id="IPR029058">
    <property type="entry name" value="AB_hydrolase_fold"/>
</dbReference>
<dbReference type="RefSeq" id="WP_191004023.1">
    <property type="nucleotide sequence ID" value="NZ_JACXAD010000004.1"/>
</dbReference>
<comment type="similarity">
    <text evidence="1">Belongs to the thioesterase family.</text>
</comment>
<comment type="caution">
    <text evidence="3">The sequence shown here is derived from an EMBL/GenBank/DDBJ whole genome shotgun (WGS) entry which is preliminary data.</text>
</comment>
<dbReference type="GO" id="GO:0008610">
    <property type="term" value="P:lipid biosynthetic process"/>
    <property type="evidence" value="ECO:0007669"/>
    <property type="project" value="TreeGrafter"/>
</dbReference>
<dbReference type="InterPro" id="IPR001031">
    <property type="entry name" value="Thioesterase"/>
</dbReference>
<evidence type="ECO:0000256" key="1">
    <source>
        <dbReference type="ARBA" id="ARBA00007169"/>
    </source>
</evidence>
<evidence type="ECO:0000313" key="3">
    <source>
        <dbReference type="EMBL" id="MBD2767191.1"/>
    </source>
</evidence>
<dbReference type="SUPFAM" id="SSF53474">
    <property type="entry name" value="alpha/beta-Hydrolases"/>
    <property type="match status" value="1"/>
</dbReference>
<dbReference type="Pfam" id="PF00975">
    <property type="entry name" value="Thioesterase"/>
    <property type="match status" value="1"/>
</dbReference>
<organism evidence="3 4">
    <name type="scientific">Hymenobacter montanus</name>
    <dbReference type="NCBI Taxonomy" id="2771359"/>
    <lineage>
        <taxon>Bacteria</taxon>
        <taxon>Pseudomonadati</taxon>
        <taxon>Bacteroidota</taxon>
        <taxon>Cytophagia</taxon>
        <taxon>Cytophagales</taxon>
        <taxon>Hymenobacteraceae</taxon>
        <taxon>Hymenobacter</taxon>
    </lineage>
</organism>
<reference evidence="3" key="1">
    <citation type="submission" date="2020-09" db="EMBL/GenBank/DDBJ databases">
        <authorList>
            <person name="Kim M.K."/>
        </authorList>
    </citation>
    <scope>NUCLEOTIDE SEQUENCE</scope>
    <source>
        <strain evidence="3">BT664</strain>
    </source>
</reference>
<dbReference type="EMBL" id="JACXAD010000004">
    <property type="protein sequence ID" value="MBD2767191.1"/>
    <property type="molecule type" value="Genomic_DNA"/>
</dbReference>
<evidence type="ECO:0000313" key="4">
    <source>
        <dbReference type="Proteomes" id="UP000612233"/>
    </source>
</evidence>
<sequence length="241" mass="27226">MSFIELFVFPHAGGHKHNYSLFAPLFPANISLNILEYPGRGERVQEPLLEDREELVDYLCEQIISRSHTPYAFWGHSMGATLGYAVARRLKLLGYSLPLHLFASGRQAPSVEPAETIHNLPSKDFWAKLIAMDGISEAFLEHEELRNYFEPILRADCKIADASSYQPGAPLPLPISVLLGQADLFVDAIKVAPWQKETTHQLRVQEFAGDHFFVFQRPEEVAQLIQRTLQQSLTTVKQVDA</sequence>
<dbReference type="PANTHER" id="PTHR11487:SF0">
    <property type="entry name" value="S-ACYL FATTY ACID SYNTHASE THIOESTERASE, MEDIUM CHAIN"/>
    <property type="match status" value="1"/>
</dbReference>
<protein>
    <submittedName>
        <fullName evidence="3">Thioesterase</fullName>
    </submittedName>
</protein>
<evidence type="ECO:0000259" key="2">
    <source>
        <dbReference type="Pfam" id="PF00975"/>
    </source>
</evidence>
<gene>
    <name evidence="3" type="ORF">IC235_04715</name>
</gene>
<feature type="domain" description="Thioesterase" evidence="2">
    <location>
        <begin position="6"/>
        <end position="227"/>
    </location>
</feature>
<keyword evidence="4" id="KW-1185">Reference proteome</keyword>
<dbReference type="Gene3D" id="3.40.50.1820">
    <property type="entry name" value="alpha/beta hydrolase"/>
    <property type="match status" value="1"/>
</dbReference>
<dbReference type="AlphaFoldDB" id="A0A927BB38"/>